<protein>
    <submittedName>
        <fullName evidence="4">FH2 domain-containing protein 1</fullName>
    </submittedName>
</protein>
<reference evidence="4 5" key="1">
    <citation type="submission" date="2019-03" db="EMBL/GenBank/DDBJ databases">
        <title>First draft genome of Liparis tanakae, snailfish: a comprehensive survey of snailfish specific genes.</title>
        <authorList>
            <person name="Kim W."/>
            <person name="Song I."/>
            <person name="Jeong J.-H."/>
            <person name="Kim D."/>
            <person name="Kim S."/>
            <person name="Ryu S."/>
            <person name="Song J.Y."/>
            <person name="Lee S.K."/>
        </authorList>
    </citation>
    <scope>NUCLEOTIDE SEQUENCE [LARGE SCALE GENOMIC DNA]</scope>
    <source>
        <tissue evidence="4">Muscle</tissue>
    </source>
</reference>
<feature type="compositionally biased region" description="Low complexity" evidence="2">
    <location>
        <begin position="385"/>
        <end position="398"/>
    </location>
</feature>
<organism evidence="4 5">
    <name type="scientific">Liparis tanakae</name>
    <name type="common">Tanaka's snailfish</name>
    <dbReference type="NCBI Taxonomy" id="230148"/>
    <lineage>
        <taxon>Eukaryota</taxon>
        <taxon>Metazoa</taxon>
        <taxon>Chordata</taxon>
        <taxon>Craniata</taxon>
        <taxon>Vertebrata</taxon>
        <taxon>Euteleostomi</taxon>
        <taxon>Actinopterygii</taxon>
        <taxon>Neopterygii</taxon>
        <taxon>Teleostei</taxon>
        <taxon>Neoteleostei</taxon>
        <taxon>Acanthomorphata</taxon>
        <taxon>Eupercaria</taxon>
        <taxon>Perciformes</taxon>
        <taxon>Cottioidei</taxon>
        <taxon>Cottales</taxon>
        <taxon>Liparidae</taxon>
        <taxon>Liparis</taxon>
    </lineage>
</organism>
<dbReference type="GO" id="GO:0008017">
    <property type="term" value="F:microtubule binding"/>
    <property type="evidence" value="ECO:0007669"/>
    <property type="project" value="InterPro"/>
</dbReference>
<dbReference type="AlphaFoldDB" id="A0A4Z2HFF8"/>
<proteinExistence type="predicted"/>
<dbReference type="Pfam" id="PF02181">
    <property type="entry name" value="FH2"/>
    <property type="match status" value="1"/>
</dbReference>
<dbReference type="SMART" id="SM00498">
    <property type="entry name" value="FH2"/>
    <property type="match status" value="1"/>
</dbReference>
<evidence type="ECO:0000259" key="3">
    <source>
        <dbReference type="PROSITE" id="PS51444"/>
    </source>
</evidence>
<feature type="compositionally biased region" description="Basic and acidic residues" evidence="2">
    <location>
        <begin position="399"/>
        <end position="416"/>
    </location>
</feature>
<dbReference type="EMBL" id="SRLO01000271">
    <property type="protein sequence ID" value="TNN63532.1"/>
    <property type="molecule type" value="Genomic_DNA"/>
</dbReference>
<dbReference type="GO" id="GO:0045010">
    <property type="term" value="P:actin nucleation"/>
    <property type="evidence" value="ECO:0007669"/>
    <property type="project" value="InterPro"/>
</dbReference>
<evidence type="ECO:0000256" key="1">
    <source>
        <dbReference type="SAM" id="Coils"/>
    </source>
</evidence>
<evidence type="ECO:0000313" key="5">
    <source>
        <dbReference type="Proteomes" id="UP000314294"/>
    </source>
</evidence>
<evidence type="ECO:0000256" key="2">
    <source>
        <dbReference type="SAM" id="MobiDB-lite"/>
    </source>
</evidence>
<gene>
    <name evidence="4" type="primary">FHDC1_1</name>
    <name evidence="4" type="ORF">EYF80_026274</name>
</gene>
<dbReference type="InterPro" id="IPR042201">
    <property type="entry name" value="FH2_Formin_sf"/>
</dbReference>
<dbReference type="OrthoDB" id="26518at2759"/>
<feature type="region of interest" description="Disordered" evidence="2">
    <location>
        <begin position="382"/>
        <end position="430"/>
    </location>
</feature>
<name>A0A4Z2HFF8_9TELE</name>
<comment type="caution">
    <text evidence="4">The sequence shown here is derived from an EMBL/GenBank/DDBJ whole genome shotgun (WGS) entry which is preliminary data.</text>
</comment>
<dbReference type="PANTHER" id="PTHR46345:SF7">
    <property type="entry name" value="FH2 DOMAIN CONTAINING 3-RELATED"/>
    <property type="match status" value="1"/>
</dbReference>
<dbReference type="Proteomes" id="UP000314294">
    <property type="component" value="Unassembled WGS sequence"/>
</dbReference>
<dbReference type="Gene3D" id="1.20.58.2220">
    <property type="entry name" value="Formin, FH2 domain"/>
    <property type="match status" value="1"/>
</dbReference>
<keyword evidence="1" id="KW-0175">Coiled coil</keyword>
<accession>A0A4Z2HFF8</accession>
<sequence>MKKLNWDTIPSQRVLGKLNVWTSKRPQRDLMLDIPSMEELFSQVDKRASLPNSRVVGLKTFDGTDFFPQEPQVKQLLSFSGNLSMLPEADQFMVQLVKVPGYEERLKTMVLREEFFPLMEDVKSSVAVMTKAANELLDCDDLHSVIRLVLKAGNYMNAGGYSASGNAIGFRMTTLLKLADTKANKPGMNLMHYVAKQIEDIDAELLMFPTQLKHIGMGSRICKEEVIGDFEREFKKVKEVKLYSSRKPGLLHQMETFFLRAEAKLADLEAALQELKALSDTVAEYFCEDPATFKLEECCSIFHSFCKRFDTAVQENRDREAAEQRHKRKESVRISAKRRSTVSCVGPERDRASVCLESALHSFLTTVPEGLVRCRKNTLPTIEGSPSSECSSPSVASEAKFETPEKTPPVSRKEDGNVAEAANEEEEEARKMREITRKVLRYQHSKSSLDGDVVSGAARQSERARDTPPTPTTPRPRTRDFFFSNNDGVGSPWTILSPFTCSHGDGRALSSTPGDEDLDDGVWESDEGNYLPDFFNLDDLSSPSGGSASLPESPGRRAVSKAPILRSVSLVETRRSPGSGFRLGDLFQRSMSQRCSYSSGSTAENAREGGVRSSLLGGKPGSHVEGLGNASGFVSFFRHIGGRSKTADAEERRIRGSNT</sequence>
<feature type="region of interest" description="Disordered" evidence="2">
    <location>
        <begin position="446"/>
        <end position="485"/>
    </location>
</feature>
<dbReference type="PANTHER" id="PTHR46345">
    <property type="entry name" value="INVERTED FORMIN-2"/>
    <property type="match status" value="1"/>
</dbReference>
<feature type="coiled-coil region" evidence="1">
    <location>
        <begin position="258"/>
        <end position="288"/>
    </location>
</feature>
<dbReference type="GO" id="GO:0005884">
    <property type="term" value="C:actin filament"/>
    <property type="evidence" value="ECO:0007669"/>
    <property type="project" value="InterPro"/>
</dbReference>
<feature type="region of interest" description="Disordered" evidence="2">
    <location>
        <begin position="597"/>
        <end position="617"/>
    </location>
</feature>
<dbReference type="SUPFAM" id="SSF101447">
    <property type="entry name" value="Formin homology 2 domain (FH2 domain)"/>
    <property type="match status" value="1"/>
</dbReference>
<feature type="domain" description="FH2" evidence="3">
    <location>
        <begin position="1"/>
        <end position="335"/>
    </location>
</feature>
<evidence type="ECO:0000313" key="4">
    <source>
        <dbReference type="EMBL" id="TNN63532.1"/>
    </source>
</evidence>
<dbReference type="PROSITE" id="PS51444">
    <property type="entry name" value="FH2"/>
    <property type="match status" value="1"/>
</dbReference>
<dbReference type="InterPro" id="IPR001265">
    <property type="entry name" value="Formin_Cappuccino_subfam"/>
</dbReference>
<dbReference type="PRINTS" id="PR00828">
    <property type="entry name" value="FORMIN"/>
</dbReference>
<dbReference type="InterPro" id="IPR015425">
    <property type="entry name" value="FH2_Formin"/>
</dbReference>
<keyword evidence="5" id="KW-1185">Reference proteome</keyword>